<evidence type="ECO:0000256" key="4">
    <source>
        <dbReference type="ARBA" id="ARBA00022978"/>
    </source>
</evidence>
<evidence type="ECO:0000256" key="6">
    <source>
        <dbReference type="SAM" id="MobiDB-lite"/>
    </source>
</evidence>
<gene>
    <name evidence="8" type="ORF">Ae201684_014659</name>
    <name evidence="9" type="ORF">Ae201684_014660</name>
    <name evidence="7" type="ORF">Ae201684_019228</name>
</gene>
<dbReference type="Pfam" id="PF00964">
    <property type="entry name" value="Elicitin"/>
    <property type="match status" value="1"/>
</dbReference>
<evidence type="ECO:0000256" key="1">
    <source>
        <dbReference type="ARBA" id="ARBA00004613"/>
    </source>
</evidence>
<feature type="region of interest" description="Disordered" evidence="6">
    <location>
        <begin position="140"/>
        <end position="201"/>
    </location>
</feature>
<dbReference type="VEuPathDB" id="FungiDB:AeMF1_015265"/>
<dbReference type="EMBL" id="VJMJ01000199">
    <property type="protein sequence ID" value="KAF0727242.1"/>
    <property type="molecule type" value="Genomic_DNA"/>
</dbReference>
<evidence type="ECO:0000256" key="2">
    <source>
        <dbReference type="ARBA" id="ARBA00009544"/>
    </source>
</evidence>
<dbReference type="AlphaFoldDB" id="A0A6G0WJ33"/>
<evidence type="ECO:0000313" key="10">
    <source>
        <dbReference type="Proteomes" id="UP000481153"/>
    </source>
</evidence>
<reference evidence="9 10" key="1">
    <citation type="submission" date="2019-07" db="EMBL/GenBank/DDBJ databases">
        <title>Genomics analysis of Aphanomyces spp. identifies a new class of oomycete effector associated with host adaptation.</title>
        <authorList>
            <person name="Gaulin E."/>
        </authorList>
    </citation>
    <scope>NUCLEOTIDE SEQUENCE [LARGE SCALE GENOMIC DNA]</scope>
    <source>
        <strain evidence="9 10">ATCC 201684</strain>
    </source>
</reference>
<dbReference type="EMBL" id="VJMJ01000525">
    <property type="protein sequence ID" value="KAF0721083.1"/>
    <property type="molecule type" value="Genomic_DNA"/>
</dbReference>
<sequence length="221" mass="22359">MTDLSSRRDPTQNNCTTHYPSYHKLQYPAAMKSMVAVSMLAAGAIAATCDYAVVGPNLQSLGKPIASCMTATDNSYNLARASAPPTPEQAAAICAKCQDFVAAVRALPPWPDCTMNVGGSEQTLTSYFDKMIGGCAGGSNSSSPASNGTVTTANATGTSSVGTNGTSKDTVVDSTNNATTANSTTATPTTTPASTPKSSGQTIQVGVVAVTALVTALSIVF</sequence>
<evidence type="ECO:0000256" key="3">
    <source>
        <dbReference type="ARBA" id="ARBA00022525"/>
    </source>
</evidence>
<dbReference type="Gene3D" id="1.10.239.10">
    <property type="entry name" value="Elicitin domain"/>
    <property type="match status" value="1"/>
</dbReference>
<keyword evidence="4" id="KW-0928">Hypersensitive response elicitation</keyword>
<protein>
    <submittedName>
        <fullName evidence="9">Uncharacterized protein</fullName>
    </submittedName>
</protein>
<comment type="similarity">
    <text evidence="2">Belongs to the elicitin family.</text>
</comment>
<organism evidence="9 10">
    <name type="scientific">Aphanomyces euteiches</name>
    <dbReference type="NCBI Taxonomy" id="100861"/>
    <lineage>
        <taxon>Eukaryota</taxon>
        <taxon>Sar</taxon>
        <taxon>Stramenopiles</taxon>
        <taxon>Oomycota</taxon>
        <taxon>Saprolegniomycetes</taxon>
        <taxon>Saprolegniales</taxon>
        <taxon>Verrucalvaceae</taxon>
        <taxon>Aphanomyces</taxon>
    </lineage>
</organism>
<dbReference type="InterPro" id="IPR002200">
    <property type="entry name" value="Elicitin"/>
</dbReference>
<dbReference type="Proteomes" id="UP000481153">
    <property type="component" value="Unassembled WGS sequence"/>
</dbReference>
<dbReference type="SUPFAM" id="SSF48647">
    <property type="entry name" value="Fungal elicitin"/>
    <property type="match status" value="1"/>
</dbReference>
<comment type="subcellular location">
    <subcellularLocation>
        <location evidence="1">Secreted</location>
    </subcellularLocation>
</comment>
<evidence type="ECO:0000313" key="7">
    <source>
        <dbReference type="EMBL" id="KAF0721083.1"/>
    </source>
</evidence>
<proteinExistence type="inferred from homology"/>
<name>A0A6G0WJ33_9STRA</name>
<keyword evidence="5" id="KW-1015">Disulfide bond</keyword>
<dbReference type="GO" id="GO:0052040">
    <property type="term" value="P:symbiont-mediated perturbation of host programmed cell death"/>
    <property type="evidence" value="ECO:0007669"/>
    <property type="project" value="UniProtKB-KW"/>
</dbReference>
<feature type="compositionally biased region" description="Low complexity" evidence="6">
    <location>
        <begin position="174"/>
        <end position="196"/>
    </location>
</feature>
<evidence type="ECO:0000256" key="5">
    <source>
        <dbReference type="ARBA" id="ARBA00023157"/>
    </source>
</evidence>
<keyword evidence="10" id="KW-1185">Reference proteome</keyword>
<dbReference type="InterPro" id="IPR036470">
    <property type="entry name" value="Elicitin_sf"/>
</dbReference>
<comment type="caution">
    <text evidence="9">The sequence shown here is derived from an EMBL/GenBank/DDBJ whole genome shotgun (WGS) entry which is preliminary data.</text>
</comment>
<evidence type="ECO:0000313" key="9">
    <source>
        <dbReference type="EMBL" id="KAF0727243.1"/>
    </source>
</evidence>
<keyword evidence="3" id="KW-0964">Secreted</keyword>
<accession>A0A6G0WJ33</accession>
<feature type="compositionally biased region" description="Low complexity" evidence="6">
    <location>
        <begin position="140"/>
        <end position="167"/>
    </location>
</feature>
<dbReference type="EMBL" id="VJMJ01000199">
    <property type="protein sequence ID" value="KAF0727243.1"/>
    <property type="molecule type" value="Genomic_DNA"/>
</dbReference>
<dbReference type="GO" id="GO:0005576">
    <property type="term" value="C:extracellular region"/>
    <property type="evidence" value="ECO:0007669"/>
    <property type="project" value="UniProtKB-SubCell"/>
</dbReference>
<evidence type="ECO:0000313" key="8">
    <source>
        <dbReference type="EMBL" id="KAF0727242.1"/>
    </source>
</evidence>